<dbReference type="RefSeq" id="XP_020438628.1">
    <property type="nucleotide sequence ID" value="XM_020571354.1"/>
</dbReference>
<comment type="caution">
    <text evidence="1">The sequence shown here is derived from an EMBL/GenBank/DDBJ whole genome shotgun (WGS) entry which is preliminary data.</text>
</comment>
<dbReference type="InterPro" id="IPR036624">
    <property type="entry name" value="Hcp1-lik_sf"/>
</dbReference>
<dbReference type="PANTHER" id="PTHR36152:SF1">
    <property type="entry name" value="UBIQUITIN-LIKE DOMAIN-CONTAINING PROTEIN"/>
    <property type="match status" value="1"/>
</dbReference>
<accession>D3AW50</accession>
<dbReference type="InParanoid" id="D3AW50"/>
<dbReference type="PANTHER" id="PTHR36152">
    <property type="entry name" value="CYTOPLASMIC PROTEIN-RELATED"/>
    <property type="match status" value="1"/>
</dbReference>
<organism evidence="1 2">
    <name type="scientific">Heterostelium pallidum (strain ATCC 26659 / Pp 5 / PN500)</name>
    <name type="common">Cellular slime mold</name>
    <name type="synonym">Polysphondylium pallidum</name>
    <dbReference type="NCBI Taxonomy" id="670386"/>
    <lineage>
        <taxon>Eukaryota</taxon>
        <taxon>Amoebozoa</taxon>
        <taxon>Evosea</taxon>
        <taxon>Eumycetozoa</taxon>
        <taxon>Dictyostelia</taxon>
        <taxon>Acytosteliales</taxon>
        <taxon>Acytosteliaceae</taxon>
        <taxon>Heterostelium</taxon>
    </lineage>
</organism>
<dbReference type="FunCoup" id="D3AW50">
    <property type="interactions" value="135"/>
</dbReference>
<keyword evidence="2" id="KW-1185">Reference proteome</keyword>
<dbReference type="Gene3D" id="2.30.110.20">
    <property type="entry name" value="Hcp1-like"/>
    <property type="match status" value="1"/>
</dbReference>
<dbReference type="EMBL" id="ADBJ01000002">
    <property type="protein sequence ID" value="EFA86523.1"/>
    <property type="molecule type" value="Genomic_DNA"/>
</dbReference>
<evidence type="ECO:0000313" key="2">
    <source>
        <dbReference type="Proteomes" id="UP000001396"/>
    </source>
</evidence>
<gene>
    <name evidence="1" type="ORF">PPL_00318</name>
</gene>
<evidence type="ECO:0000313" key="1">
    <source>
        <dbReference type="EMBL" id="EFA86523.1"/>
    </source>
</evidence>
<dbReference type="SUPFAM" id="SSF141452">
    <property type="entry name" value="Hcp1-like"/>
    <property type="match status" value="1"/>
</dbReference>
<dbReference type="GeneID" id="31355852"/>
<sequence>MKETIVLWIPIDTNVNAKDYQIPTIENQKDTLMRLIAPAAEDDEELANINDYDHGNNYGGRGRQQETPDPMEKLISKRFKEFVSPWIDVMSFSHNVSSGSIKKRKRVGKLMCSKYTCDRSPNFNYMAMRDEIIPHVIFRVIGKISNRVLPIIEYEMHDVQITDVSTNGGSGRKHIETISLNAKIIINKNIRLNLETGEFETYQVSKWDQLKGTGSKTLYSNKSGAKGTSKTLLEIAKKRLMLDLASHDPSTVALLKEMGIVTEYELPQVIKVSEDEFADYCKVLTNREPELYQTFKIPKPQTIENYKKTIAETLSIPVDTIKTLYCVTSGVPITEEKFLKPANSFVVQKPDGKFIGYKRLEKEFQTFF</sequence>
<dbReference type="InterPro" id="IPR008514">
    <property type="entry name" value="T6SS_Hcp"/>
</dbReference>
<dbReference type="InterPro" id="IPR053165">
    <property type="entry name" value="HSI-I_assembly_Hcp1"/>
</dbReference>
<protein>
    <submittedName>
        <fullName evidence="1">Uncharacterized protein</fullName>
    </submittedName>
</protein>
<dbReference type="Proteomes" id="UP000001396">
    <property type="component" value="Unassembled WGS sequence"/>
</dbReference>
<dbReference type="AlphaFoldDB" id="D3AW50"/>
<name>D3AW50_HETP5</name>
<proteinExistence type="predicted"/>
<dbReference type="Pfam" id="PF05638">
    <property type="entry name" value="T6SS_HCP"/>
    <property type="match status" value="1"/>
</dbReference>
<reference evidence="1 2" key="1">
    <citation type="journal article" date="2011" name="Genome Res.">
        <title>Phylogeny-wide analysis of social amoeba genomes highlights ancient origins for complex intercellular communication.</title>
        <authorList>
            <person name="Heidel A.J."/>
            <person name="Lawal H.M."/>
            <person name="Felder M."/>
            <person name="Schilde C."/>
            <person name="Helps N.R."/>
            <person name="Tunggal B."/>
            <person name="Rivero F."/>
            <person name="John U."/>
            <person name="Schleicher M."/>
            <person name="Eichinger L."/>
            <person name="Platzer M."/>
            <person name="Noegel A.A."/>
            <person name="Schaap P."/>
            <person name="Gloeckner G."/>
        </authorList>
    </citation>
    <scope>NUCLEOTIDE SEQUENCE [LARGE SCALE GENOMIC DNA]</scope>
    <source>
        <strain evidence="2">ATCC 26659 / Pp 5 / PN500</strain>
    </source>
</reference>